<organism evidence="2 3">
    <name type="scientific">Acrobeloides nanus</name>
    <dbReference type="NCBI Taxonomy" id="290746"/>
    <lineage>
        <taxon>Eukaryota</taxon>
        <taxon>Metazoa</taxon>
        <taxon>Ecdysozoa</taxon>
        <taxon>Nematoda</taxon>
        <taxon>Chromadorea</taxon>
        <taxon>Rhabditida</taxon>
        <taxon>Tylenchina</taxon>
        <taxon>Cephalobomorpha</taxon>
        <taxon>Cephaloboidea</taxon>
        <taxon>Cephalobidae</taxon>
        <taxon>Acrobeloides</taxon>
    </lineage>
</organism>
<proteinExistence type="predicted"/>
<name>A0A914DAC2_9BILA</name>
<dbReference type="WBParaSite" id="ACRNAN_scaffold2123.g20194.t2">
    <property type="protein sequence ID" value="ACRNAN_scaffold2123.g20194.t2"/>
    <property type="gene ID" value="ACRNAN_scaffold2123.g20194"/>
</dbReference>
<keyword evidence="1" id="KW-0732">Signal</keyword>
<protein>
    <submittedName>
        <fullName evidence="3">Uncharacterized protein</fullName>
    </submittedName>
</protein>
<reference evidence="3" key="1">
    <citation type="submission" date="2022-11" db="UniProtKB">
        <authorList>
            <consortium name="WormBaseParasite"/>
        </authorList>
    </citation>
    <scope>IDENTIFICATION</scope>
</reference>
<evidence type="ECO:0000313" key="3">
    <source>
        <dbReference type="WBParaSite" id="ACRNAN_scaffold2123.g20194.t2"/>
    </source>
</evidence>
<accession>A0A914DAC2</accession>
<evidence type="ECO:0000256" key="1">
    <source>
        <dbReference type="SAM" id="SignalP"/>
    </source>
</evidence>
<dbReference type="AlphaFoldDB" id="A0A914DAC2"/>
<sequence length="333" mass="35653">MKFILAAVLCLVFSVVCLGNPIFQRVPIGKGAVVQSYIDGPYERVIKPVQPQLPHVPIGNGAVVQPYIDGGVGPYGGAINPVQPPLPVGVNIQGSEHGPGVHVPIGNGAVVQPYINEGVGPYGGAINPVQPQLPLVPIGNGAVVKPYINEGVGPYGRAINPVQPPLPLGVNIQGSEHGPGVRVPIGKGAVVQPYINEGVGPYGGAINPVQPPLPKIFTQSIITKICNENQENINGIKCIRFYEPPYFISCIETPSGVTFYTASDRSLIPIEKYHRPPNLKHWIRCFGCKNGCIPHCAECNDRVNPAYLSVTLESVCARGFIQFSYNMRYNDDD</sequence>
<keyword evidence="2" id="KW-1185">Reference proteome</keyword>
<dbReference type="Proteomes" id="UP000887540">
    <property type="component" value="Unplaced"/>
</dbReference>
<feature type="chain" id="PRO_5036700155" evidence="1">
    <location>
        <begin position="20"/>
        <end position="333"/>
    </location>
</feature>
<feature type="signal peptide" evidence="1">
    <location>
        <begin position="1"/>
        <end position="19"/>
    </location>
</feature>
<evidence type="ECO:0000313" key="2">
    <source>
        <dbReference type="Proteomes" id="UP000887540"/>
    </source>
</evidence>